<evidence type="ECO:0000256" key="1">
    <source>
        <dbReference type="SAM" id="MobiDB-lite"/>
    </source>
</evidence>
<sequence length="199" mass="21637">MRTPGGVEQLAVDAARQQLDPFKATPLQLDLLADARHQRDARAVVKPAQVVGQQAGDEPHAVLLRVLRKIGMKAADHRNPQAPRCPQCRQPQRAFSGDVQHVRPAPLPASQQLVHRRLTPLQPRVTRYRPAPAQHQVIGSPGVDLVALARPNQLDPMPAQPQPVTKPPQGIGNAVDLGSKGFSDQGDIKNLAHESSFGW</sequence>
<accession>A0A3M4BFM5</accession>
<reference evidence="2 3" key="1">
    <citation type="submission" date="2018-08" db="EMBL/GenBank/DDBJ databases">
        <title>Recombination of ecologically and evolutionarily significant loci maintains genetic cohesion in the Pseudomonas syringae species complex.</title>
        <authorList>
            <person name="Dillon M."/>
            <person name="Thakur S."/>
            <person name="Almeida R.N.D."/>
            <person name="Weir B.S."/>
            <person name="Guttman D.S."/>
        </authorList>
    </citation>
    <scope>NUCLEOTIDE SEQUENCE [LARGE SCALE GENOMIC DNA]</scope>
    <source>
        <strain evidence="2 3">ICMP 4330</strain>
    </source>
</reference>
<evidence type="ECO:0000313" key="2">
    <source>
        <dbReference type="EMBL" id="RMP17968.1"/>
    </source>
</evidence>
<comment type="caution">
    <text evidence="2">The sequence shown here is derived from an EMBL/GenBank/DDBJ whole genome shotgun (WGS) entry which is preliminary data.</text>
</comment>
<feature type="region of interest" description="Disordered" evidence="1">
    <location>
        <begin position="155"/>
        <end position="187"/>
    </location>
</feature>
<organism evidence="2 3">
    <name type="scientific">Pseudomonas syringae pv. delphinii</name>
    <dbReference type="NCBI Taxonomy" id="192088"/>
    <lineage>
        <taxon>Bacteria</taxon>
        <taxon>Pseudomonadati</taxon>
        <taxon>Pseudomonadota</taxon>
        <taxon>Gammaproteobacteria</taxon>
        <taxon>Pseudomonadales</taxon>
        <taxon>Pseudomonadaceae</taxon>
        <taxon>Pseudomonas</taxon>
    </lineage>
</organism>
<dbReference type="Proteomes" id="UP000267908">
    <property type="component" value="Unassembled WGS sequence"/>
</dbReference>
<evidence type="ECO:0000313" key="3">
    <source>
        <dbReference type="Proteomes" id="UP000267908"/>
    </source>
</evidence>
<protein>
    <submittedName>
        <fullName evidence="2">Uncharacterized protein</fullName>
    </submittedName>
</protein>
<dbReference type="AlphaFoldDB" id="A0A3M4BFM5"/>
<gene>
    <name evidence="2" type="ORF">ALQ28_103620</name>
</gene>
<dbReference type="EMBL" id="RBQG01000039">
    <property type="protein sequence ID" value="RMP17968.1"/>
    <property type="molecule type" value="Genomic_DNA"/>
</dbReference>
<name>A0A3M4BFM5_9PSED</name>
<proteinExistence type="predicted"/>